<gene>
    <name evidence="1" type="ORF">SPI_08645</name>
</gene>
<proteinExistence type="predicted"/>
<accession>A0A167MUP6</accession>
<sequence>MSNNNNNGGPAYERGYTPPDINITIDDLNDETYKALDDRIRELITILLSYRRGYAVWRGAPEYQDAFASLEQAQTLLEHLQTRYGLVLGRGDANGASPVSENDRNFDVEVYNCFVGTNWYSVEYGPILLDNLTHMVTADGSNTTPDVLRQLEEFCLGMLLDIEELKLQYSIQF</sequence>
<protein>
    <submittedName>
        <fullName evidence="1">Uncharacterized protein</fullName>
    </submittedName>
</protein>
<dbReference type="AlphaFoldDB" id="A0A167MUP6"/>
<reference evidence="1 2" key="1">
    <citation type="journal article" date="2016" name="Genome Biol. Evol.">
        <title>Divergent and convergent evolution of fungal pathogenicity.</title>
        <authorList>
            <person name="Shang Y."/>
            <person name="Xiao G."/>
            <person name="Zheng P."/>
            <person name="Cen K."/>
            <person name="Zhan S."/>
            <person name="Wang C."/>
        </authorList>
    </citation>
    <scope>NUCLEOTIDE SEQUENCE [LARGE SCALE GENOMIC DNA]</scope>
    <source>
        <strain evidence="1 2">RCEF 264</strain>
    </source>
</reference>
<dbReference type="EMBL" id="AZHD01000022">
    <property type="protein sequence ID" value="OAA54774.1"/>
    <property type="molecule type" value="Genomic_DNA"/>
</dbReference>
<evidence type="ECO:0000313" key="1">
    <source>
        <dbReference type="EMBL" id="OAA54774.1"/>
    </source>
</evidence>
<keyword evidence="2" id="KW-1185">Reference proteome</keyword>
<evidence type="ECO:0000313" key="2">
    <source>
        <dbReference type="Proteomes" id="UP000076874"/>
    </source>
</evidence>
<organism evidence="1 2">
    <name type="scientific">Niveomyces insectorum RCEF 264</name>
    <dbReference type="NCBI Taxonomy" id="1081102"/>
    <lineage>
        <taxon>Eukaryota</taxon>
        <taxon>Fungi</taxon>
        <taxon>Dikarya</taxon>
        <taxon>Ascomycota</taxon>
        <taxon>Pezizomycotina</taxon>
        <taxon>Sordariomycetes</taxon>
        <taxon>Hypocreomycetidae</taxon>
        <taxon>Hypocreales</taxon>
        <taxon>Cordycipitaceae</taxon>
        <taxon>Niveomyces</taxon>
    </lineage>
</organism>
<comment type="caution">
    <text evidence="1">The sequence shown here is derived from an EMBL/GenBank/DDBJ whole genome shotgun (WGS) entry which is preliminary data.</text>
</comment>
<dbReference type="Proteomes" id="UP000076874">
    <property type="component" value="Unassembled WGS sequence"/>
</dbReference>
<name>A0A167MUP6_9HYPO</name>